<dbReference type="Pfam" id="PF06271">
    <property type="entry name" value="RDD"/>
    <property type="match status" value="1"/>
</dbReference>
<accession>A0A1V4B3S2</accession>
<reference evidence="11 12" key="1">
    <citation type="submission" date="2018-06" db="EMBL/GenBank/DDBJ databases">
        <authorList>
            <consortium name="Pathogen Informatics"/>
            <person name="Doyle S."/>
        </authorList>
    </citation>
    <scope>NUCLEOTIDE SEQUENCE [LARGE SCALE GENOMIC DNA]</scope>
    <source>
        <strain evidence="9 11">NCTC1659</strain>
        <strain evidence="10 12">NCTC8540</strain>
    </source>
</reference>
<dbReference type="PANTHER" id="PTHR36115:SF4">
    <property type="entry name" value="MEMBRANE PROTEIN"/>
    <property type="match status" value="1"/>
</dbReference>
<protein>
    <submittedName>
        <fullName evidence="9">RDD domain-containing protein</fullName>
    </submittedName>
</protein>
<evidence type="ECO:0000256" key="4">
    <source>
        <dbReference type="ARBA" id="ARBA00022989"/>
    </source>
</evidence>
<evidence type="ECO:0000259" key="8">
    <source>
        <dbReference type="Pfam" id="PF06271"/>
    </source>
</evidence>
<keyword evidence="3 7" id="KW-0812">Transmembrane</keyword>
<dbReference type="InterPro" id="IPR051791">
    <property type="entry name" value="Pra-immunoreactive"/>
</dbReference>
<evidence type="ECO:0000313" key="10">
    <source>
        <dbReference type="EMBL" id="STO68645.1"/>
    </source>
</evidence>
<dbReference type="STRING" id="733.B0186_01160"/>
<feature type="compositionally biased region" description="Low complexity" evidence="6">
    <location>
        <begin position="1"/>
        <end position="16"/>
    </location>
</feature>
<evidence type="ECO:0000256" key="3">
    <source>
        <dbReference type="ARBA" id="ARBA00022692"/>
    </source>
</evidence>
<name>A0A1V4B3S2_9PAST</name>
<proteinExistence type="predicted"/>
<evidence type="ECO:0000256" key="7">
    <source>
        <dbReference type="SAM" id="Phobius"/>
    </source>
</evidence>
<evidence type="ECO:0000256" key="6">
    <source>
        <dbReference type="SAM" id="MobiDB-lite"/>
    </source>
</evidence>
<keyword evidence="2" id="KW-1003">Cell membrane</keyword>
<feature type="transmembrane region" description="Helical" evidence="7">
    <location>
        <begin position="122"/>
        <end position="143"/>
    </location>
</feature>
<evidence type="ECO:0000256" key="2">
    <source>
        <dbReference type="ARBA" id="ARBA00022475"/>
    </source>
</evidence>
<feature type="domain" description="RDD" evidence="8">
    <location>
        <begin position="39"/>
        <end position="154"/>
    </location>
</feature>
<dbReference type="PANTHER" id="PTHR36115">
    <property type="entry name" value="PROLINE-RICH ANTIGEN HOMOLOG-RELATED"/>
    <property type="match status" value="1"/>
</dbReference>
<dbReference type="RefSeq" id="WP_078217553.1">
    <property type="nucleotide sequence ID" value="NZ_MUXZ01000004.1"/>
</dbReference>
<dbReference type="EMBL" id="UGHJ01000001">
    <property type="protein sequence ID" value="STO68645.1"/>
    <property type="molecule type" value="Genomic_DNA"/>
</dbReference>
<evidence type="ECO:0000256" key="5">
    <source>
        <dbReference type="ARBA" id="ARBA00023136"/>
    </source>
</evidence>
<dbReference type="Proteomes" id="UP000254329">
    <property type="component" value="Unassembled WGS sequence"/>
</dbReference>
<keyword evidence="11" id="KW-1185">Reference proteome</keyword>
<organism evidence="9 11">
    <name type="scientific">Canicola haemoglobinophilus</name>
    <dbReference type="NCBI Taxonomy" id="733"/>
    <lineage>
        <taxon>Bacteria</taxon>
        <taxon>Pseudomonadati</taxon>
        <taxon>Pseudomonadota</taxon>
        <taxon>Gammaproteobacteria</taxon>
        <taxon>Pasteurellales</taxon>
        <taxon>Pasteurellaceae</taxon>
        <taxon>Canicola</taxon>
    </lineage>
</organism>
<dbReference type="EMBL" id="UGHF01000001">
    <property type="protein sequence ID" value="STO60452.1"/>
    <property type="molecule type" value="Genomic_DNA"/>
</dbReference>
<comment type="subcellular location">
    <subcellularLocation>
        <location evidence="1">Cell membrane</location>
        <topology evidence="1">Multi-pass membrane protein</topology>
    </subcellularLocation>
</comment>
<sequence>MIVENVNEKNNSSSEKAIPISEQGNQSQINASRTSYIVYASRFKRWLATIINVLLFYVAMFIGFLILEDIGMAILIILYIGYQCFLIYNSKQTLGKKLLNLQVIDYATQQPLTFGRYMLRELVENIFSVTGILTLISAVVAFVSKERRSLTDAVMSTIVVKKN</sequence>
<dbReference type="InterPro" id="IPR010432">
    <property type="entry name" value="RDD"/>
</dbReference>
<feature type="transmembrane region" description="Helical" evidence="7">
    <location>
        <begin position="46"/>
        <end position="64"/>
    </location>
</feature>
<evidence type="ECO:0000256" key="1">
    <source>
        <dbReference type="ARBA" id="ARBA00004651"/>
    </source>
</evidence>
<dbReference type="AlphaFoldDB" id="A0A1V4B3S2"/>
<feature type="region of interest" description="Disordered" evidence="6">
    <location>
        <begin position="1"/>
        <end position="21"/>
    </location>
</feature>
<dbReference type="Proteomes" id="UP000254496">
    <property type="component" value="Unassembled WGS sequence"/>
</dbReference>
<dbReference type="GO" id="GO:0005886">
    <property type="term" value="C:plasma membrane"/>
    <property type="evidence" value="ECO:0007669"/>
    <property type="project" value="UniProtKB-SubCell"/>
</dbReference>
<gene>
    <name evidence="9" type="ORF">NCTC1659_01742</name>
    <name evidence="10" type="ORF">NCTC8540_01145</name>
</gene>
<feature type="transmembrane region" description="Helical" evidence="7">
    <location>
        <begin position="70"/>
        <end position="88"/>
    </location>
</feature>
<evidence type="ECO:0000313" key="12">
    <source>
        <dbReference type="Proteomes" id="UP000254496"/>
    </source>
</evidence>
<dbReference type="OrthoDB" id="5687500at2"/>
<evidence type="ECO:0000313" key="11">
    <source>
        <dbReference type="Proteomes" id="UP000254329"/>
    </source>
</evidence>
<evidence type="ECO:0000313" key="9">
    <source>
        <dbReference type="EMBL" id="STO60452.1"/>
    </source>
</evidence>
<keyword evidence="4 7" id="KW-1133">Transmembrane helix</keyword>
<keyword evidence="5 7" id="KW-0472">Membrane</keyword>